<evidence type="ECO:0000256" key="1">
    <source>
        <dbReference type="ARBA" id="ARBA00004141"/>
    </source>
</evidence>
<feature type="transmembrane region" description="Helical" evidence="8">
    <location>
        <begin position="250"/>
        <end position="269"/>
    </location>
</feature>
<evidence type="ECO:0000256" key="3">
    <source>
        <dbReference type="ARBA" id="ARBA00022837"/>
    </source>
</evidence>
<keyword evidence="5 8" id="KW-0472">Membrane</keyword>
<comment type="caution">
    <text evidence="10">The sequence shown here is derived from an EMBL/GenBank/DDBJ whole genome shotgun (WGS) entry which is preliminary data.</text>
</comment>
<name>A0A812ZVI3_9DINO</name>
<dbReference type="Gene3D" id="1.10.238.10">
    <property type="entry name" value="EF-hand"/>
    <property type="match status" value="1"/>
</dbReference>
<keyword evidence="11" id="KW-1185">Reference proteome</keyword>
<evidence type="ECO:0000256" key="8">
    <source>
        <dbReference type="SAM" id="Phobius"/>
    </source>
</evidence>
<feature type="compositionally biased region" description="Polar residues" evidence="7">
    <location>
        <begin position="153"/>
        <end position="164"/>
    </location>
</feature>
<evidence type="ECO:0000259" key="9">
    <source>
        <dbReference type="PROSITE" id="PS50222"/>
    </source>
</evidence>
<evidence type="ECO:0000256" key="4">
    <source>
        <dbReference type="ARBA" id="ARBA00022989"/>
    </source>
</evidence>
<dbReference type="Gene3D" id="1.10.287.70">
    <property type="match status" value="1"/>
</dbReference>
<feature type="domain" description="EF-hand" evidence="9">
    <location>
        <begin position="519"/>
        <end position="554"/>
    </location>
</feature>
<dbReference type="InterPro" id="IPR005821">
    <property type="entry name" value="Ion_trans_dom"/>
</dbReference>
<evidence type="ECO:0000313" key="11">
    <source>
        <dbReference type="Proteomes" id="UP000601435"/>
    </source>
</evidence>
<keyword evidence="2 8" id="KW-0812">Transmembrane</keyword>
<feature type="domain" description="EF-hand" evidence="9">
    <location>
        <begin position="572"/>
        <end position="597"/>
    </location>
</feature>
<reference evidence="10" key="1">
    <citation type="submission" date="2021-02" db="EMBL/GenBank/DDBJ databases">
        <authorList>
            <person name="Dougan E. K."/>
            <person name="Rhodes N."/>
            <person name="Thang M."/>
            <person name="Chan C."/>
        </authorList>
    </citation>
    <scope>NUCLEOTIDE SEQUENCE</scope>
</reference>
<dbReference type="InterPro" id="IPR011992">
    <property type="entry name" value="EF-hand-dom_pair"/>
</dbReference>
<keyword evidence="6" id="KW-0175">Coiled coil</keyword>
<feature type="coiled-coil region" evidence="6">
    <location>
        <begin position="33"/>
        <end position="60"/>
    </location>
</feature>
<dbReference type="GO" id="GO:0001518">
    <property type="term" value="C:voltage-gated sodium channel complex"/>
    <property type="evidence" value="ECO:0007669"/>
    <property type="project" value="TreeGrafter"/>
</dbReference>
<dbReference type="PROSITE" id="PS50222">
    <property type="entry name" value="EF_HAND_2"/>
    <property type="match status" value="2"/>
</dbReference>
<dbReference type="Gene3D" id="1.20.120.350">
    <property type="entry name" value="Voltage-gated potassium channels. Chain C"/>
    <property type="match status" value="1"/>
</dbReference>
<keyword evidence="3" id="KW-0106">Calcium</keyword>
<dbReference type="SMART" id="SM00054">
    <property type="entry name" value="EFh"/>
    <property type="match status" value="2"/>
</dbReference>
<protein>
    <submittedName>
        <fullName evidence="10">Scn8a protein</fullName>
    </submittedName>
</protein>
<dbReference type="InterPro" id="IPR018247">
    <property type="entry name" value="EF_Hand_1_Ca_BS"/>
</dbReference>
<feature type="transmembrane region" description="Helical" evidence="8">
    <location>
        <begin position="469"/>
        <end position="495"/>
    </location>
</feature>
<dbReference type="Pfam" id="PF13202">
    <property type="entry name" value="EF-hand_5"/>
    <property type="match status" value="2"/>
</dbReference>
<evidence type="ECO:0000256" key="6">
    <source>
        <dbReference type="SAM" id="Coils"/>
    </source>
</evidence>
<dbReference type="PROSITE" id="PS00018">
    <property type="entry name" value="EF_HAND_1"/>
    <property type="match status" value="2"/>
</dbReference>
<evidence type="ECO:0000256" key="5">
    <source>
        <dbReference type="ARBA" id="ARBA00023136"/>
    </source>
</evidence>
<evidence type="ECO:0000256" key="2">
    <source>
        <dbReference type="ARBA" id="ARBA00022692"/>
    </source>
</evidence>
<dbReference type="InterPro" id="IPR027359">
    <property type="entry name" value="Volt_channel_dom_sf"/>
</dbReference>
<dbReference type="AlphaFoldDB" id="A0A812ZVI3"/>
<dbReference type="PANTHER" id="PTHR10037:SF62">
    <property type="entry name" value="SODIUM CHANNEL PROTEIN 60E"/>
    <property type="match status" value="1"/>
</dbReference>
<keyword evidence="4 8" id="KW-1133">Transmembrane helix</keyword>
<feature type="transmembrane region" description="Helical" evidence="8">
    <location>
        <begin position="380"/>
        <end position="398"/>
    </location>
</feature>
<feature type="region of interest" description="Disordered" evidence="7">
    <location>
        <begin position="80"/>
        <end position="101"/>
    </location>
</feature>
<dbReference type="InterPro" id="IPR002048">
    <property type="entry name" value="EF_hand_dom"/>
</dbReference>
<proteinExistence type="predicted"/>
<evidence type="ECO:0000313" key="10">
    <source>
        <dbReference type="EMBL" id="CAE7839112.1"/>
    </source>
</evidence>
<dbReference type="SUPFAM" id="SSF81324">
    <property type="entry name" value="Voltage-gated potassium channels"/>
    <property type="match status" value="1"/>
</dbReference>
<gene>
    <name evidence="10" type="primary">Scn8a</name>
    <name evidence="10" type="ORF">SNEC2469_LOCUS25356</name>
</gene>
<dbReference type="PANTHER" id="PTHR10037">
    <property type="entry name" value="VOLTAGE-GATED CATION CHANNEL CALCIUM AND SODIUM"/>
    <property type="match status" value="1"/>
</dbReference>
<dbReference type="GO" id="GO:0005509">
    <property type="term" value="F:calcium ion binding"/>
    <property type="evidence" value="ECO:0007669"/>
    <property type="project" value="InterPro"/>
</dbReference>
<organism evidence="10 11">
    <name type="scientific">Symbiodinium necroappetens</name>
    <dbReference type="NCBI Taxonomy" id="1628268"/>
    <lineage>
        <taxon>Eukaryota</taxon>
        <taxon>Sar</taxon>
        <taxon>Alveolata</taxon>
        <taxon>Dinophyceae</taxon>
        <taxon>Suessiales</taxon>
        <taxon>Symbiodiniaceae</taxon>
        <taxon>Symbiodinium</taxon>
    </lineage>
</organism>
<accession>A0A812ZVI3</accession>
<feature type="region of interest" description="Disordered" evidence="7">
    <location>
        <begin position="153"/>
        <end position="174"/>
    </location>
</feature>
<dbReference type="Proteomes" id="UP000601435">
    <property type="component" value="Unassembled WGS sequence"/>
</dbReference>
<comment type="subcellular location">
    <subcellularLocation>
        <location evidence="1">Membrane</location>
        <topology evidence="1">Multi-pass membrane protein</topology>
    </subcellularLocation>
</comment>
<feature type="compositionally biased region" description="Basic residues" evidence="7">
    <location>
        <begin position="81"/>
        <end position="92"/>
    </location>
</feature>
<evidence type="ECO:0000256" key="7">
    <source>
        <dbReference type="SAM" id="MobiDB-lite"/>
    </source>
</evidence>
<dbReference type="SUPFAM" id="SSF47473">
    <property type="entry name" value="EF-hand"/>
    <property type="match status" value="1"/>
</dbReference>
<feature type="transmembrane region" description="Helical" evidence="8">
    <location>
        <begin position="318"/>
        <end position="341"/>
    </location>
</feature>
<dbReference type="GO" id="GO:0005248">
    <property type="term" value="F:voltage-gated sodium channel activity"/>
    <property type="evidence" value="ECO:0007669"/>
    <property type="project" value="TreeGrafter"/>
</dbReference>
<dbReference type="OrthoDB" id="420824at2759"/>
<sequence length="647" mass="72546">MANSDGDSHDERVPRKRVGISEVPEARLSAESVLIFKEQLEQVQSRCAELQHEISCLADRHSEELEVEVSRRLEHELAKLRSMKKKRKGKKPKPSDNSAAAEDFLQEPVDAECPGMSQNDLETPTYEPEVWRSTTQGLGPLYTRRSTMAVVSTETRKTAATASSLREKSRAMTSGDEEAVMAVLTAHQHNGDGGGLERRMEVAKAKLESFKESSTLRKVEEFLKVALGRTSKEEDSTEKNRNGSAFEVRWLLFEAVAAFMIFANSVLLGWEVQFMSSNLQISTLLTTFSIVFALWFILEVLVRLRVVGAGPFFCNDDHLWNICDLCLVGVSIVELILLFAGNAKTPFSTIKAVKILRVVRLFRGQLSTLALMVADSVKQLLWALVMFLLIMYVFAITLTSSCTDWLKEQVNYNLPDWEQRVMAGIHGEGIKHVHHFFGNVPRSVYTLFQTTLGGISWHEVTDALAHVDVLSFCLMFAYIIFTILALMNVFTGVFVDNAVQNSKKQRKIQIEETIDRKRTSLDQIIEFFVATDLNGDGAISLDEIQFLLQDPVMSAYFDMIGFRPGDASLLVELLDRDGSGDISLQEFIAGCERMKGEAKGIDVHMLLLECSVLNEKLDVLHENLTGQRFSGVRGGSVFELKKRSFCS</sequence>
<feature type="transmembrane region" description="Helical" evidence="8">
    <location>
        <begin position="281"/>
        <end position="298"/>
    </location>
</feature>
<dbReference type="Pfam" id="PF00520">
    <property type="entry name" value="Ion_trans"/>
    <property type="match status" value="1"/>
</dbReference>
<dbReference type="EMBL" id="CAJNJA010049919">
    <property type="protein sequence ID" value="CAE7839112.1"/>
    <property type="molecule type" value="Genomic_DNA"/>
</dbReference>
<dbReference type="InterPro" id="IPR043203">
    <property type="entry name" value="VGCC_Ca_Na"/>
</dbReference>